<organism evidence="3 4">
    <name type="scientific">Candidatus Methanodesulfokora washburnensis</name>
    <dbReference type="NCBI Taxonomy" id="2478471"/>
    <lineage>
        <taxon>Archaea</taxon>
        <taxon>Thermoproteota</taxon>
        <taxon>Candidatus Korarchaeia</taxon>
        <taxon>Candidatus Korarchaeia incertae sedis</taxon>
        <taxon>Candidatus Methanodesulfokora</taxon>
    </lineage>
</organism>
<dbReference type="Gene3D" id="3.40.50.300">
    <property type="entry name" value="P-loop containing nucleotide triphosphate hydrolases"/>
    <property type="match status" value="1"/>
</dbReference>
<name>A0A429GF63_9CREN</name>
<accession>A0A429GF63</accession>
<dbReference type="Proteomes" id="UP000277582">
    <property type="component" value="Unassembled WGS sequence"/>
</dbReference>
<dbReference type="OrthoDB" id="85513at2157"/>
<dbReference type="InterPro" id="IPR000808">
    <property type="entry name" value="Mrp-like_CS"/>
</dbReference>
<evidence type="ECO:0000256" key="1">
    <source>
        <dbReference type="ARBA" id="ARBA00022741"/>
    </source>
</evidence>
<gene>
    <name evidence="3" type="ORF">D6D85_13525</name>
</gene>
<dbReference type="AlphaFoldDB" id="A0A429GF63"/>
<dbReference type="PANTHER" id="PTHR42961:SF2">
    <property type="entry name" value="IRON-SULFUR PROTEIN NUBPL"/>
    <property type="match status" value="1"/>
</dbReference>
<dbReference type="RefSeq" id="WP_125672479.1">
    <property type="nucleotide sequence ID" value="NZ_RCOS01000149.1"/>
</dbReference>
<evidence type="ECO:0000313" key="4">
    <source>
        <dbReference type="Proteomes" id="UP000277582"/>
    </source>
</evidence>
<dbReference type="PROSITE" id="PS01215">
    <property type="entry name" value="MRP"/>
    <property type="match status" value="1"/>
</dbReference>
<comment type="caution">
    <text evidence="3">The sequence shown here is derived from an EMBL/GenBank/DDBJ whole genome shotgun (WGS) entry which is preliminary data.</text>
</comment>
<keyword evidence="4" id="KW-1185">Reference proteome</keyword>
<dbReference type="GO" id="GO:0016226">
    <property type="term" value="P:iron-sulfur cluster assembly"/>
    <property type="evidence" value="ECO:0007669"/>
    <property type="project" value="InterPro"/>
</dbReference>
<dbReference type="GO" id="GO:0051539">
    <property type="term" value="F:4 iron, 4 sulfur cluster binding"/>
    <property type="evidence" value="ECO:0007669"/>
    <property type="project" value="TreeGrafter"/>
</dbReference>
<dbReference type="InterPro" id="IPR033756">
    <property type="entry name" value="YlxH/NBP35"/>
</dbReference>
<keyword evidence="2 3" id="KW-0067">ATP-binding</keyword>
<reference evidence="3 4" key="1">
    <citation type="submission" date="2018-10" db="EMBL/GenBank/DDBJ databases">
        <title>Co-occurring genomic capacity for anaerobic methane metabolism and dissimilatory sulfite reduction discovered in the Korarchaeota.</title>
        <authorList>
            <person name="Mckay L.J."/>
            <person name="Dlakic M."/>
            <person name="Fields M.W."/>
            <person name="Delmont T.O."/>
            <person name="Eren A.M."/>
            <person name="Jay Z.J."/>
            <person name="Klingelsmith K.B."/>
            <person name="Rusch D.B."/>
            <person name="Inskeep W.P."/>
        </authorList>
    </citation>
    <scope>NUCLEOTIDE SEQUENCE [LARGE SCALE GENOMIC DNA]</scope>
    <source>
        <strain evidence="3 4">MDKW</strain>
    </source>
</reference>
<evidence type="ECO:0000313" key="3">
    <source>
        <dbReference type="EMBL" id="RSN72504.1"/>
    </source>
</evidence>
<dbReference type="Pfam" id="PF10609">
    <property type="entry name" value="ParA"/>
    <property type="match status" value="1"/>
</dbReference>
<dbReference type="InterPro" id="IPR027417">
    <property type="entry name" value="P-loop_NTPase"/>
</dbReference>
<protein>
    <submittedName>
        <fullName evidence="3">ATP-binding protein</fullName>
    </submittedName>
</protein>
<keyword evidence="1" id="KW-0547">Nucleotide-binding</keyword>
<dbReference type="EMBL" id="RCOS01000149">
    <property type="protein sequence ID" value="RSN72504.1"/>
    <property type="molecule type" value="Genomic_DNA"/>
</dbReference>
<dbReference type="InterPro" id="IPR044304">
    <property type="entry name" value="NUBPL-like"/>
</dbReference>
<dbReference type="GO" id="GO:0005524">
    <property type="term" value="F:ATP binding"/>
    <property type="evidence" value="ECO:0007669"/>
    <property type="project" value="UniProtKB-KW"/>
</dbReference>
<dbReference type="SUPFAM" id="SSF52540">
    <property type="entry name" value="P-loop containing nucleoside triphosphate hydrolases"/>
    <property type="match status" value="1"/>
</dbReference>
<evidence type="ECO:0000256" key="2">
    <source>
        <dbReference type="ARBA" id="ARBA00022840"/>
    </source>
</evidence>
<proteinExistence type="predicted"/>
<sequence length="244" mass="26685">MINREIILKHLVPRDIGKLILIGSGKGGVGKSTVSIFLSLLTAEKGNKTGLLDLDVHSSSIASVFNIDGKIRAGKYGFEPLKRGNLEVMSLGFVLGDRPVPLRGEGESSVVSWLISMTNWGDLDYLIVDLPPGTGDEVLSAIRMSSGMRRGNIAVTTPSKISVDAVKKYVKLLKDENVDVDAVVINMSRLGDLKLFGNMEFGENAIELPFDPGVEEFFRGKREWSSLSKEFLLGIERIYEIAKS</sequence>
<dbReference type="PANTHER" id="PTHR42961">
    <property type="entry name" value="IRON-SULFUR PROTEIN NUBPL"/>
    <property type="match status" value="1"/>
</dbReference>